<dbReference type="InterPro" id="IPR023213">
    <property type="entry name" value="CAT-like_dom_sf"/>
</dbReference>
<dbReference type="GO" id="GO:0008610">
    <property type="term" value="P:lipid biosynthetic process"/>
    <property type="evidence" value="ECO:0007669"/>
    <property type="project" value="UniProtKB-ARBA"/>
</dbReference>
<dbReference type="GO" id="GO:0044550">
    <property type="term" value="P:secondary metabolite biosynthetic process"/>
    <property type="evidence" value="ECO:0007669"/>
    <property type="project" value="TreeGrafter"/>
</dbReference>
<dbReference type="Gene3D" id="3.30.559.30">
    <property type="entry name" value="Nonribosomal peptide synthetase, condensation domain"/>
    <property type="match status" value="1"/>
</dbReference>
<evidence type="ECO:0000256" key="1">
    <source>
        <dbReference type="ARBA" id="ARBA00001957"/>
    </source>
</evidence>
<protein>
    <submittedName>
        <fullName evidence="6">Nonribosomal peptide synthetase protein BlmV</fullName>
    </submittedName>
</protein>
<evidence type="ECO:0000313" key="7">
    <source>
        <dbReference type="Proteomes" id="UP000184501"/>
    </source>
</evidence>
<sequence>MAEERSEDRVGRLSAARRELLALWLAEEPSEATGSTPHADPATAEEHVLARVWREVLEVERIGVDDDYFALGGDSIHAIVIVARAREAGLHLTAQDLFEQRTVRALARLAVPVEETELPEAEAPDRADLPLGPMQQGMLYHSVGGSSAGAYVVQVTCRLVGDLDRDAFRAAWQEVVTATPALRACFRFAEGDEPRQVVVPDVVVPMVFTDWRPLSTEERTARLEEHLDADRERGFALSEAPLSRLAVFQEADDRHVCVWTHHHLILDGWSQQHVLRDVLDRYDALVRGERTTPPSRPSFAAYLDWLADQDPAADETYWRDRLAGFGAPTRVAGPGCVDGQVVAARRREATLRISEQATEKLGAFCREHGVTAGSVLTAGWGLLLAGHHSVDDVLFGVTVSGRPAELPGATEMVGLFINTLPLRLSCPADTTATRWLANTQHTMAELREHQHLPLSRVERAAGRGRSGGLFDSIVVVENFPTWVGDGSGSARLRVEEPAVLIDEGYPLVLEITPGATVLLRARYDPNRLDHARVHAALVALETYVDALVSDPTTTLAVLRTRMVERWQEHVDEGRRSSRERGEQRLRAARRRAETVTEPETTSGGDR</sequence>
<dbReference type="GO" id="GO:0043041">
    <property type="term" value="P:amino acid activation for nonribosomal peptide biosynthetic process"/>
    <property type="evidence" value="ECO:0007669"/>
    <property type="project" value="TreeGrafter"/>
</dbReference>
<keyword evidence="2" id="KW-0596">Phosphopantetheine</keyword>
<dbReference type="InterPro" id="IPR009081">
    <property type="entry name" value="PP-bd_ACP"/>
</dbReference>
<dbReference type="PROSITE" id="PS50075">
    <property type="entry name" value="CARRIER"/>
    <property type="match status" value="1"/>
</dbReference>
<evidence type="ECO:0000256" key="2">
    <source>
        <dbReference type="ARBA" id="ARBA00022450"/>
    </source>
</evidence>
<dbReference type="InterPro" id="IPR036736">
    <property type="entry name" value="ACP-like_sf"/>
</dbReference>
<name>A0A1M5F3Q6_STRHI</name>
<dbReference type="Gene3D" id="3.30.559.10">
    <property type="entry name" value="Chloramphenicol acetyltransferase-like domain"/>
    <property type="match status" value="1"/>
</dbReference>
<dbReference type="FunFam" id="1.10.1200.10:FF:000005">
    <property type="entry name" value="Nonribosomal peptide synthetase 1"/>
    <property type="match status" value="1"/>
</dbReference>
<dbReference type="RefSeq" id="WP_073484322.1">
    <property type="nucleotide sequence ID" value="NZ_FQVN01000005.1"/>
</dbReference>
<dbReference type="Pfam" id="PF00668">
    <property type="entry name" value="Condensation"/>
    <property type="match status" value="1"/>
</dbReference>
<gene>
    <name evidence="6" type="ORF">SAMN05444320_105251</name>
</gene>
<dbReference type="AlphaFoldDB" id="A0A1M5F3Q6"/>
<feature type="compositionally biased region" description="Low complexity" evidence="4">
    <location>
        <begin position="595"/>
        <end position="606"/>
    </location>
</feature>
<dbReference type="OrthoDB" id="2472181at2"/>
<keyword evidence="7" id="KW-1185">Reference proteome</keyword>
<evidence type="ECO:0000313" key="6">
    <source>
        <dbReference type="EMBL" id="SHF85841.1"/>
    </source>
</evidence>
<dbReference type="GO" id="GO:0003824">
    <property type="term" value="F:catalytic activity"/>
    <property type="evidence" value="ECO:0007669"/>
    <property type="project" value="InterPro"/>
</dbReference>
<dbReference type="GO" id="GO:0005737">
    <property type="term" value="C:cytoplasm"/>
    <property type="evidence" value="ECO:0007669"/>
    <property type="project" value="TreeGrafter"/>
</dbReference>
<dbReference type="Pfam" id="PF00550">
    <property type="entry name" value="PP-binding"/>
    <property type="match status" value="1"/>
</dbReference>
<dbReference type="STRING" id="2017.SAMN05444320_105251"/>
<feature type="domain" description="Carrier" evidence="5">
    <location>
        <begin position="40"/>
        <end position="114"/>
    </location>
</feature>
<keyword evidence="3" id="KW-0597">Phosphoprotein</keyword>
<feature type="region of interest" description="Disordered" evidence="4">
    <location>
        <begin position="568"/>
        <end position="606"/>
    </location>
</feature>
<dbReference type="GO" id="GO:0031177">
    <property type="term" value="F:phosphopantetheine binding"/>
    <property type="evidence" value="ECO:0007669"/>
    <property type="project" value="TreeGrafter"/>
</dbReference>
<dbReference type="PANTHER" id="PTHR45527:SF1">
    <property type="entry name" value="FATTY ACID SYNTHASE"/>
    <property type="match status" value="1"/>
</dbReference>
<dbReference type="EMBL" id="FQVN01000005">
    <property type="protein sequence ID" value="SHF85841.1"/>
    <property type="molecule type" value="Genomic_DNA"/>
</dbReference>
<dbReference type="SUPFAM" id="SSF47336">
    <property type="entry name" value="ACP-like"/>
    <property type="match status" value="1"/>
</dbReference>
<feature type="compositionally biased region" description="Basic and acidic residues" evidence="4">
    <location>
        <begin position="568"/>
        <end position="594"/>
    </location>
</feature>
<reference evidence="6 7" key="1">
    <citation type="submission" date="2016-11" db="EMBL/GenBank/DDBJ databases">
        <authorList>
            <person name="Jaros S."/>
            <person name="Januszkiewicz K."/>
            <person name="Wedrychowicz H."/>
        </authorList>
    </citation>
    <scope>NUCLEOTIDE SEQUENCE [LARGE SCALE GENOMIC DNA]</scope>
    <source>
        <strain evidence="6 7">DSM 44523</strain>
    </source>
</reference>
<evidence type="ECO:0000256" key="4">
    <source>
        <dbReference type="SAM" id="MobiDB-lite"/>
    </source>
</evidence>
<dbReference type="Gene3D" id="1.10.1200.10">
    <property type="entry name" value="ACP-like"/>
    <property type="match status" value="1"/>
</dbReference>
<dbReference type="PANTHER" id="PTHR45527">
    <property type="entry name" value="NONRIBOSOMAL PEPTIDE SYNTHETASE"/>
    <property type="match status" value="1"/>
</dbReference>
<evidence type="ECO:0000256" key="3">
    <source>
        <dbReference type="ARBA" id="ARBA00022553"/>
    </source>
</evidence>
<dbReference type="Proteomes" id="UP000184501">
    <property type="component" value="Unassembled WGS sequence"/>
</dbReference>
<comment type="cofactor">
    <cofactor evidence="1">
        <name>pantetheine 4'-phosphate</name>
        <dbReference type="ChEBI" id="CHEBI:47942"/>
    </cofactor>
</comment>
<dbReference type="InterPro" id="IPR001242">
    <property type="entry name" value="Condensation_dom"/>
</dbReference>
<organism evidence="6 7">
    <name type="scientific">Streptoalloteichus hindustanus</name>
    <dbReference type="NCBI Taxonomy" id="2017"/>
    <lineage>
        <taxon>Bacteria</taxon>
        <taxon>Bacillati</taxon>
        <taxon>Actinomycetota</taxon>
        <taxon>Actinomycetes</taxon>
        <taxon>Pseudonocardiales</taxon>
        <taxon>Pseudonocardiaceae</taxon>
        <taxon>Streptoalloteichus</taxon>
    </lineage>
</organism>
<dbReference type="SUPFAM" id="SSF52777">
    <property type="entry name" value="CoA-dependent acyltransferases"/>
    <property type="match status" value="2"/>
</dbReference>
<evidence type="ECO:0000259" key="5">
    <source>
        <dbReference type="PROSITE" id="PS50075"/>
    </source>
</evidence>
<accession>A0A1M5F3Q6</accession>
<proteinExistence type="predicted"/>